<dbReference type="OrthoDB" id="9784202at2"/>
<organism evidence="7 8">
    <name type="scientific">Pseudaquabacterium pictum</name>
    <dbReference type="NCBI Taxonomy" id="2315236"/>
    <lineage>
        <taxon>Bacteria</taxon>
        <taxon>Pseudomonadati</taxon>
        <taxon>Pseudomonadota</taxon>
        <taxon>Betaproteobacteria</taxon>
        <taxon>Burkholderiales</taxon>
        <taxon>Sphaerotilaceae</taxon>
        <taxon>Pseudaquabacterium</taxon>
    </lineage>
</organism>
<dbReference type="PANTHER" id="PTHR30086:SF20">
    <property type="entry name" value="ARGININE EXPORTER PROTEIN ARGO-RELATED"/>
    <property type="match status" value="1"/>
</dbReference>
<dbReference type="EMBL" id="BJCL01000002">
    <property type="protein sequence ID" value="GCL61918.1"/>
    <property type="molecule type" value="Genomic_DNA"/>
</dbReference>
<evidence type="ECO:0000313" key="8">
    <source>
        <dbReference type="Proteomes" id="UP000301751"/>
    </source>
</evidence>
<feature type="transmembrane region" description="Helical" evidence="6">
    <location>
        <begin position="118"/>
        <end position="140"/>
    </location>
</feature>
<dbReference type="GO" id="GO:0005886">
    <property type="term" value="C:plasma membrane"/>
    <property type="evidence" value="ECO:0007669"/>
    <property type="project" value="UniProtKB-SubCell"/>
</dbReference>
<evidence type="ECO:0000256" key="2">
    <source>
        <dbReference type="ARBA" id="ARBA00022475"/>
    </source>
</evidence>
<keyword evidence="8" id="KW-1185">Reference proteome</keyword>
<keyword evidence="3 6" id="KW-0812">Transmembrane</keyword>
<dbReference type="Pfam" id="PF01810">
    <property type="entry name" value="LysE"/>
    <property type="match status" value="1"/>
</dbReference>
<sequence length="219" mass="22263">MPALLADIQQLPLFVAAGLLLNITPGVDMALVLRSSAAQGFRAGAAAALGISAGCSVHIATAALGIGALLAQSPAALALLQWAGAAYLVWLGIGLLRARAGAATGAPPPDPARALRRLFAQGFLTNALNPKVALFFLAFVPQFIVPAPAHPGWAFVLLGSVFVVNSTVVSLAIAGLGAVLHRRLAARPGWQRLGPWLNRGVGALFVALGLKLALGAPGR</sequence>
<feature type="transmembrane region" description="Helical" evidence="6">
    <location>
        <begin position="152"/>
        <end position="176"/>
    </location>
</feature>
<comment type="caution">
    <text evidence="7">The sequence shown here is derived from an EMBL/GenBank/DDBJ whole genome shotgun (WGS) entry which is preliminary data.</text>
</comment>
<gene>
    <name evidence="7" type="ORF">AQPW35_09990</name>
</gene>
<keyword evidence="2" id="KW-1003">Cell membrane</keyword>
<proteinExistence type="predicted"/>
<feature type="transmembrane region" description="Helical" evidence="6">
    <location>
        <begin position="196"/>
        <end position="214"/>
    </location>
</feature>
<dbReference type="InterPro" id="IPR001123">
    <property type="entry name" value="LeuE-type"/>
</dbReference>
<reference evidence="8" key="1">
    <citation type="submission" date="2019-03" db="EMBL/GenBank/DDBJ databases">
        <title>Aquabacterium pictum sp.nov., the first bacteriochlorophyll a-containing freshwater bacterium in the genus Aquabacterium of the class Betaproteobacteria.</title>
        <authorList>
            <person name="Hirose S."/>
            <person name="Tank M."/>
            <person name="Hara E."/>
            <person name="Tamaki H."/>
            <person name="Takaichi S."/>
            <person name="Haruta S."/>
            <person name="Hanada S."/>
        </authorList>
    </citation>
    <scope>NUCLEOTIDE SEQUENCE [LARGE SCALE GENOMIC DNA]</scope>
    <source>
        <strain evidence="8">W35</strain>
    </source>
</reference>
<comment type="subcellular location">
    <subcellularLocation>
        <location evidence="1">Cell membrane</location>
        <topology evidence="1">Multi-pass membrane protein</topology>
    </subcellularLocation>
</comment>
<keyword evidence="4 6" id="KW-1133">Transmembrane helix</keyword>
<dbReference type="PIRSF" id="PIRSF006324">
    <property type="entry name" value="LeuE"/>
    <property type="match status" value="1"/>
</dbReference>
<keyword evidence="5 6" id="KW-0472">Membrane</keyword>
<protein>
    <submittedName>
        <fullName evidence="7">Lysine transporter LysE</fullName>
    </submittedName>
</protein>
<feature type="transmembrane region" description="Helical" evidence="6">
    <location>
        <begin position="12"/>
        <end position="33"/>
    </location>
</feature>
<evidence type="ECO:0000256" key="6">
    <source>
        <dbReference type="SAM" id="Phobius"/>
    </source>
</evidence>
<dbReference type="Proteomes" id="UP000301751">
    <property type="component" value="Unassembled WGS sequence"/>
</dbReference>
<evidence type="ECO:0000256" key="4">
    <source>
        <dbReference type="ARBA" id="ARBA00022989"/>
    </source>
</evidence>
<name>A0A480AT73_9BURK</name>
<feature type="transmembrane region" description="Helical" evidence="6">
    <location>
        <begin position="76"/>
        <end position="98"/>
    </location>
</feature>
<dbReference type="RefSeq" id="WP_137731679.1">
    <property type="nucleotide sequence ID" value="NZ_BJCL01000002.1"/>
</dbReference>
<feature type="transmembrane region" description="Helical" evidence="6">
    <location>
        <begin position="45"/>
        <end position="70"/>
    </location>
</feature>
<dbReference type="PANTHER" id="PTHR30086">
    <property type="entry name" value="ARGININE EXPORTER PROTEIN ARGO"/>
    <property type="match status" value="1"/>
</dbReference>
<evidence type="ECO:0000313" key="7">
    <source>
        <dbReference type="EMBL" id="GCL61918.1"/>
    </source>
</evidence>
<evidence type="ECO:0000256" key="1">
    <source>
        <dbReference type="ARBA" id="ARBA00004651"/>
    </source>
</evidence>
<dbReference type="AlphaFoldDB" id="A0A480AT73"/>
<accession>A0A480AT73</accession>
<dbReference type="GO" id="GO:0015171">
    <property type="term" value="F:amino acid transmembrane transporter activity"/>
    <property type="evidence" value="ECO:0007669"/>
    <property type="project" value="TreeGrafter"/>
</dbReference>
<evidence type="ECO:0000256" key="5">
    <source>
        <dbReference type="ARBA" id="ARBA00023136"/>
    </source>
</evidence>
<evidence type="ECO:0000256" key="3">
    <source>
        <dbReference type="ARBA" id="ARBA00022692"/>
    </source>
</evidence>